<feature type="region of interest" description="Disordered" evidence="1">
    <location>
        <begin position="85"/>
        <end position="118"/>
    </location>
</feature>
<name>A0A4Q2DEC8_9AGAR</name>
<dbReference type="STRING" id="2316362.A0A4Q2DEC8"/>
<feature type="region of interest" description="Disordered" evidence="1">
    <location>
        <begin position="318"/>
        <end position="344"/>
    </location>
</feature>
<dbReference type="OrthoDB" id="2820232at2759"/>
<dbReference type="Proteomes" id="UP000290288">
    <property type="component" value="Unassembled WGS sequence"/>
</dbReference>
<accession>A0A4Q2DEC8</accession>
<organism evidence="2 3">
    <name type="scientific">Candolleomyces aberdarensis</name>
    <dbReference type="NCBI Taxonomy" id="2316362"/>
    <lineage>
        <taxon>Eukaryota</taxon>
        <taxon>Fungi</taxon>
        <taxon>Dikarya</taxon>
        <taxon>Basidiomycota</taxon>
        <taxon>Agaricomycotina</taxon>
        <taxon>Agaricomycetes</taxon>
        <taxon>Agaricomycetidae</taxon>
        <taxon>Agaricales</taxon>
        <taxon>Agaricineae</taxon>
        <taxon>Psathyrellaceae</taxon>
        <taxon>Candolleomyces</taxon>
    </lineage>
</organism>
<reference evidence="2 3" key="1">
    <citation type="submission" date="2019-01" db="EMBL/GenBank/DDBJ databases">
        <title>Draft genome sequence of Psathyrella aberdarensis IHI B618.</title>
        <authorList>
            <person name="Buettner E."/>
            <person name="Kellner H."/>
        </authorList>
    </citation>
    <scope>NUCLEOTIDE SEQUENCE [LARGE SCALE GENOMIC DNA]</scope>
    <source>
        <strain evidence="2 3">IHI B618</strain>
    </source>
</reference>
<dbReference type="AlphaFoldDB" id="A0A4Q2DEC8"/>
<protein>
    <submittedName>
        <fullName evidence="2">Uncharacterized protein</fullName>
    </submittedName>
</protein>
<dbReference type="EMBL" id="SDEE01000290">
    <property type="protein sequence ID" value="RXW18110.1"/>
    <property type="molecule type" value="Genomic_DNA"/>
</dbReference>
<proteinExistence type="predicted"/>
<keyword evidence="3" id="KW-1185">Reference proteome</keyword>
<evidence type="ECO:0000313" key="2">
    <source>
        <dbReference type="EMBL" id="RXW18110.1"/>
    </source>
</evidence>
<gene>
    <name evidence="2" type="ORF">EST38_g7748</name>
</gene>
<evidence type="ECO:0000256" key="1">
    <source>
        <dbReference type="SAM" id="MobiDB-lite"/>
    </source>
</evidence>
<sequence>MSLEDRLKFNKEVERDNDILSKRRRTFIRTQKKLPETADIADDASFLTFSEEDKASIILPDMWSRIQGLLHTTLLRELMDRHPNLGSQKRKLTDAHISDDSDSESETRPAKSRHHAVLTRRDDVERTYGAGQVQPIPDALLITDAYHSIPISWLTNKALSVLNSFMVGGVVPTKRYTNTNYTSSITMWDISAIMNSILKVLIKAGMTKALIDDFGEYQEAVTNHIRLARMRDKREGQVIADGQLGRHERWASDHHGFFSLQKQKSGSYLDWRGLEAELREERNKSCYKFDLEFYVTRNRETLLEAKLKQFVGLSSSSGESLQNNQHTANQSFRNFSSAPTRPAHDSQSSPCIICAIQGHSIQGHDHAIHPKCLSNRKPLWAKKKVGKVCSLYNNSRTKEVCINYNYISKKPCTTAPISEFTAAPSAAATTQLLVGSVISSERPDCTLWSSVHPPLQYTDFSSTVNLRFSDPSFNTDLQRLFHYNTSPYEANTFDSMLRDSDLLGDYPLLCDNLRNGFPLSDMPPLASTVIHSNLTSCDQYRTEVMAYLDEEITAGQMSGRYTLGLPPPVERYFNPPFVAEVPYPTLESSFEADVYQVKPQGYCIQLGTSIPNSRIANAPPGTQACTLNIAKYHRTCPVLPSHKCWLVMRDLDGMFIIDHVHLFGCTCASGNTGMIGNAAVDIWRVKKVAPILKYEDNLNTFRTLTPDGTSA</sequence>
<comment type="caution">
    <text evidence="2">The sequence shown here is derived from an EMBL/GenBank/DDBJ whole genome shotgun (WGS) entry which is preliminary data.</text>
</comment>
<evidence type="ECO:0000313" key="3">
    <source>
        <dbReference type="Proteomes" id="UP000290288"/>
    </source>
</evidence>
<feature type="compositionally biased region" description="Basic and acidic residues" evidence="1">
    <location>
        <begin position="91"/>
        <end position="109"/>
    </location>
</feature>